<dbReference type="InterPro" id="IPR002563">
    <property type="entry name" value="Flavin_Rdtase-like_dom"/>
</dbReference>
<organism evidence="3 4">
    <name type="scientific">Candidatus Thermofonsia Clade 1 bacterium</name>
    <dbReference type="NCBI Taxonomy" id="2364210"/>
    <lineage>
        <taxon>Bacteria</taxon>
        <taxon>Bacillati</taxon>
        <taxon>Chloroflexota</taxon>
        <taxon>Candidatus Thermofontia</taxon>
        <taxon>Candidatus Thermofonsia Clade 1</taxon>
    </lineage>
</organism>
<accession>A0A2M8P2N3</accession>
<dbReference type="Pfam" id="PF01613">
    <property type="entry name" value="Flavin_Reduct"/>
    <property type="match status" value="1"/>
</dbReference>
<dbReference type="GO" id="GO:0010181">
    <property type="term" value="F:FMN binding"/>
    <property type="evidence" value="ECO:0007669"/>
    <property type="project" value="InterPro"/>
</dbReference>
<evidence type="ECO:0000313" key="3">
    <source>
        <dbReference type="EMBL" id="PJF31810.1"/>
    </source>
</evidence>
<comment type="caution">
    <text evidence="3">The sequence shown here is derived from an EMBL/GenBank/DDBJ whole genome shotgun (WGS) entry which is preliminary data.</text>
</comment>
<reference evidence="3 4" key="1">
    <citation type="submission" date="2017-11" db="EMBL/GenBank/DDBJ databases">
        <title>Evolution of Phototrophy in the Chloroflexi Phylum Driven by Horizontal Gene Transfer.</title>
        <authorList>
            <person name="Ward L.M."/>
            <person name="Hemp J."/>
            <person name="Shih P.M."/>
            <person name="Mcglynn S.E."/>
            <person name="Fischer W."/>
        </authorList>
    </citation>
    <scope>NUCLEOTIDE SEQUENCE [LARGE SCALE GENOMIC DNA]</scope>
    <source>
        <strain evidence="3">CP2_2F</strain>
    </source>
</reference>
<evidence type="ECO:0000313" key="4">
    <source>
        <dbReference type="Proteomes" id="UP000228921"/>
    </source>
</evidence>
<feature type="domain" description="Flavin reductase like" evidence="2">
    <location>
        <begin position="12"/>
        <end position="159"/>
    </location>
</feature>
<gene>
    <name evidence="3" type="ORF">CUN51_02385</name>
</gene>
<dbReference type="SUPFAM" id="SSF50475">
    <property type="entry name" value="FMN-binding split barrel"/>
    <property type="match status" value="1"/>
</dbReference>
<dbReference type="PANTHER" id="PTHR30466:SF1">
    <property type="entry name" value="FMN REDUCTASE (NADH) RUTF"/>
    <property type="match status" value="1"/>
</dbReference>
<proteinExistence type="predicted"/>
<protein>
    <submittedName>
        <fullName evidence="3">Flavin reductase</fullName>
    </submittedName>
</protein>
<evidence type="ECO:0000256" key="1">
    <source>
        <dbReference type="ARBA" id="ARBA00023002"/>
    </source>
</evidence>
<dbReference type="PANTHER" id="PTHR30466">
    <property type="entry name" value="FLAVIN REDUCTASE"/>
    <property type="match status" value="1"/>
</dbReference>
<dbReference type="AlphaFoldDB" id="A0A2M8P2N3"/>
<evidence type="ECO:0000259" key="2">
    <source>
        <dbReference type="SMART" id="SM00903"/>
    </source>
</evidence>
<name>A0A2M8P2N3_9CHLR</name>
<dbReference type="GO" id="GO:0042602">
    <property type="term" value="F:riboflavin reductase (NADPH) activity"/>
    <property type="evidence" value="ECO:0007669"/>
    <property type="project" value="TreeGrafter"/>
</dbReference>
<keyword evidence="1" id="KW-0560">Oxidoreductase</keyword>
<dbReference type="EMBL" id="PGTK01000002">
    <property type="protein sequence ID" value="PJF31810.1"/>
    <property type="molecule type" value="Genomic_DNA"/>
</dbReference>
<sequence length="164" mass="17652">MSVDSNALRATMRQWVTGVTVVTTAFEGVRVGMTVSSFTSVSLEPPTVLVCLNKNAFAHDFVQRAGVFGVSLLSSDQAALSQRFAGLDPSITGDRFEGVPYITAKTGAPLLEGGVGVLDCVVRAAHEASTHTIYIGEVVYAQAFPERVPLIYYNRQYHNLVPQS</sequence>
<dbReference type="Gene3D" id="2.30.110.10">
    <property type="entry name" value="Electron Transport, Fmn-binding Protein, Chain A"/>
    <property type="match status" value="1"/>
</dbReference>
<dbReference type="Proteomes" id="UP000228921">
    <property type="component" value="Unassembled WGS sequence"/>
</dbReference>
<dbReference type="InterPro" id="IPR050268">
    <property type="entry name" value="NADH-dep_flavin_reductase"/>
</dbReference>
<dbReference type="SMART" id="SM00903">
    <property type="entry name" value="Flavin_Reduct"/>
    <property type="match status" value="1"/>
</dbReference>
<dbReference type="InterPro" id="IPR012349">
    <property type="entry name" value="Split_barrel_FMN-bd"/>
</dbReference>